<sequence>MLGRDDRRRDYDSRYSGEYGERERERERQRDRNRYDQRERDVARRSASPRHSRSALSRDGSPADTDKNKGKPNFAHSGLLAAETNTVRASNGENTVLKYNEPPEARRPTIGWRLYVFKGEEQTDLLHIHKQSAYLIGRDQIIADIAIEHPSCSKQHAAIQYRPICS</sequence>
<organism evidence="3 4">
    <name type="scientific">Amanita muscaria (strain Koide BX008)</name>
    <dbReference type="NCBI Taxonomy" id="946122"/>
    <lineage>
        <taxon>Eukaryota</taxon>
        <taxon>Fungi</taxon>
        <taxon>Dikarya</taxon>
        <taxon>Basidiomycota</taxon>
        <taxon>Agaricomycotina</taxon>
        <taxon>Agaricomycetes</taxon>
        <taxon>Agaricomycetidae</taxon>
        <taxon>Agaricales</taxon>
        <taxon>Pluteineae</taxon>
        <taxon>Amanitaceae</taxon>
        <taxon>Amanita</taxon>
    </lineage>
</organism>
<reference evidence="3 4" key="1">
    <citation type="submission" date="2014-04" db="EMBL/GenBank/DDBJ databases">
        <title>Evolutionary Origins and Diversification of the Mycorrhizal Mutualists.</title>
        <authorList>
            <consortium name="DOE Joint Genome Institute"/>
            <consortium name="Mycorrhizal Genomics Consortium"/>
            <person name="Kohler A."/>
            <person name="Kuo A."/>
            <person name="Nagy L.G."/>
            <person name="Floudas D."/>
            <person name="Copeland A."/>
            <person name="Barry K.W."/>
            <person name="Cichocki N."/>
            <person name="Veneault-Fourrey C."/>
            <person name="LaButti K."/>
            <person name="Lindquist E.A."/>
            <person name="Lipzen A."/>
            <person name="Lundell T."/>
            <person name="Morin E."/>
            <person name="Murat C."/>
            <person name="Riley R."/>
            <person name="Ohm R."/>
            <person name="Sun H."/>
            <person name="Tunlid A."/>
            <person name="Henrissat B."/>
            <person name="Grigoriev I.V."/>
            <person name="Hibbett D.S."/>
            <person name="Martin F."/>
        </authorList>
    </citation>
    <scope>NUCLEOTIDE SEQUENCE [LARGE SCALE GENOMIC DNA]</scope>
    <source>
        <strain evidence="3 4">Koide BX008</strain>
    </source>
</reference>
<dbReference type="OrthoDB" id="444265at2759"/>
<dbReference type="STRING" id="946122.A0A0C2TLA2"/>
<dbReference type="InterPro" id="IPR050923">
    <property type="entry name" value="Cell_Proc_Reg/RNA_Proc"/>
</dbReference>
<evidence type="ECO:0000313" key="4">
    <source>
        <dbReference type="Proteomes" id="UP000054549"/>
    </source>
</evidence>
<dbReference type="InterPro" id="IPR000253">
    <property type="entry name" value="FHA_dom"/>
</dbReference>
<dbReference type="InterPro" id="IPR008984">
    <property type="entry name" value="SMAD_FHA_dom_sf"/>
</dbReference>
<name>A0A0C2TLA2_AMAMK</name>
<evidence type="ECO:0000256" key="1">
    <source>
        <dbReference type="SAM" id="MobiDB-lite"/>
    </source>
</evidence>
<dbReference type="PANTHER" id="PTHR23308">
    <property type="entry name" value="NUCLEAR INHIBITOR OF PROTEIN PHOSPHATASE-1"/>
    <property type="match status" value="1"/>
</dbReference>
<dbReference type="PROSITE" id="PS50006">
    <property type="entry name" value="FHA_DOMAIN"/>
    <property type="match status" value="1"/>
</dbReference>
<dbReference type="AlphaFoldDB" id="A0A0C2TLA2"/>
<keyword evidence="4" id="KW-1185">Reference proteome</keyword>
<dbReference type="InParanoid" id="A0A0C2TLA2"/>
<dbReference type="Pfam" id="PF00498">
    <property type="entry name" value="FHA"/>
    <property type="match status" value="1"/>
</dbReference>
<gene>
    <name evidence="3" type="ORF">M378DRAFT_159099</name>
</gene>
<evidence type="ECO:0000313" key="3">
    <source>
        <dbReference type="EMBL" id="KIL67894.1"/>
    </source>
</evidence>
<evidence type="ECO:0000259" key="2">
    <source>
        <dbReference type="PROSITE" id="PS50006"/>
    </source>
</evidence>
<accession>A0A0C2TLA2</accession>
<dbReference type="Gene3D" id="2.60.200.20">
    <property type="match status" value="1"/>
</dbReference>
<feature type="compositionally biased region" description="Basic and acidic residues" evidence="1">
    <location>
        <begin position="1"/>
        <end position="44"/>
    </location>
</feature>
<feature type="region of interest" description="Disordered" evidence="1">
    <location>
        <begin position="1"/>
        <end position="80"/>
    </location>
</feature>
<protein>
    <recommendedName>
        <fullName evidence="2">FHA domain-containing protein</fullName>
    </recommendedName>
</protein>
<proteinExistence type="predicted"/>
<dbReference type="SUPFAM" id="SSF49879">
    <property type="entry name" value="SMAD/FHA domain"/>
    <property type="match status" value="1"/>
</dbReference>
<dbReference type="HOGENOM" id="CLU_022457_1_1_1"/>
<dbReference type="Proteomes" id="UP000054549">
    <property type="component" value="Unassembled WGS sequence"/>
</dbReference>
<feature type="domain" description="FHA" evidence="2">
    <location>
        <begin position="134"/>
        <end position="166"/>
    </location>
</feature>
<dbReference type="EMBL" id="KN818230">
    <property type="protein sequence ID" value="KIL67894.1"/>
    <property type="molecule type" value="Genomic_DNA"/>
</dbReference>